<feature type="transmembrane region" description="Helical" evidence="2">
    <location>
        <begin position="41"/>
        <end position="58"/>
    </location>
</feature>
<feature type="transmembrane region" description="Helical" evidence="2">
    <location>
        <begin position="12"/>
        <end position="35"/>
    </location>
</feature>
<sequence>MNTFTLQLRPKFLPLFLAGLGWCFGALIVLAFLHMQFDVDVAAAYITVPVALGGMMFIRNAMSPTRVITIAHGQFFISDGKVELDRFPLTDLSRVEVFQKLTRNFQAFDRYGQLRVDLKPTAATTVPDEIADCLRRELPHLEAPDPRGGKRPRNRRHRVITFPPGVPPSRTAQRYH</sequence>
<feature type="region of interest" description="Disordered" evidence="1">
    <location>
        <begin position="140"/>
        <end position="176"/>
    </location>
</feature>
<keyword evidence="2" id="KW-0472">Membrane</keyword>
<keyword evidence="2" id="KW-1133">Transmembrane helix</keyword>
<evidence type="ECO:0000256" key="1">
    <source>
        <dbReference type="SAM" id="MobiDB-lite"/>
    </source>
</evidence>
<organism evidence="3 4">
    <name type="scientific">Arachnia propionica</name>
    <dbReference type="NCBI Taxonomy" id="1750"/>
    <lineage>
        <taxon>Bacteria</taxon>
        <taxon>Bacillati</taxon>
        <taxon>Actinomycetota</taxon>
        <taxon>Actinomycetes</taxon>
        <taxon>Propionibacteriales</taxon>
        <taxon>Propionibacteriaceae</taxon>
        <taxon>Arachnia</taxon>
    </lineage>
</organism>
<dbReference type="AlphaFoldDB" id="A0A3P1X1Y6"/>
<accession>A0A3P1X1Y6</accession>
<evidence type="ECO:0000313" key="3">
    <source>
        <dbReference type="EMBL" id="RRD50753.1"/>
    </source>
</evidence>
<reference evidence="3 4" key="1">
    <citation type="submission" date="2018-11" db="EMBL/GenBank/DDBJ databases">
        <title>Genomes From Bacteria Associated with the Canine Oral Cavity: a Test Case for Automated Genome-Based Taxonomic Assignment.</title>
        <authorList>
            <person name="Coil D.A."/>
            <person name="Jospin G."/>
            <person name="Darling A.E."/>
            <person name="Wallis C."/>
            <person name="Davis I.J."/>
            <person name="Harris S."/>
            <person name="Eisen J.A."/>
            <person name="Holcombe L.J."/>
            <person name="O'Flynn C."/>
        </authorList>
    </citation>
    <scope>NUCLEOTIDE SEQUENCE [LARGE SCALE GENOMIC DNA]</scope>
    <source>
        <strain evidence="3 4">OH2822_COT-296</strain>
    </source>
</reference>
<feature type="compositionally biased region" description="Basic residues" evidence="1">
    <location>
        <begin position="149"/>
        <end position="159"/>
    </location>
</feature>
<comment type="caution">
    <text evidence="3">The sequence shown here is derived from an EMBL/GenBank/DDBJ whole genome shotgun (WGS) entry which is preliminary data.</text>
</comment>
<proteinExistence type="predicted"/>
<dbReference type="EMBL" id="RQYT01000004">
    <property type="protein sequence ID" value="RRD50753.1"/>
    <property type="molecule type" value="Genomic_DNA"/>
</dbReference>
<dbReference type="RefSeq" id="WP_125227025.1">
    <property type="nucleotide sequence ID" value="NZ_RQYT01000004.1"/>
</dbReference>
<protein>
    <submittedName>
        <fullName evidence="3">Uncharacterized protein</fullName>
    </submittedName>
</protein>
<evidence type="ECO:0000256" key="2">
    <source>
        <dbReference type="SAM" id="Phobius"/>
    </source>
</evidence>
<dbReference type="Proteomes" id="UP000280935">
    <property type="component" value="Unassembled WGS sequence"/>
</dbReference>
<evidence type="ECO:0000313" key="4">
    <source>
        <dbReference type="Proteomes" id="UP000280935"/>
    </source>
</evidence>
<gene>
    <name evidence="3" type="ORF">EII35_03210</name>
</gene>
<name>A0A3P1X1Y6_9ACTN</name>
<dbReference type="OrthoDB" id="9871580at2"/>
<keyword evidence="2" id="KW-0812">Transmembrane</keyword>